<dbReference type="InterPro" id="IPR004805">
    <property type="entry name" value="DnaE2/DnaE/PolC"/>
</dbReference>
<dbReference type="InterPro" id="IPR029460">
    <property type="entry name" value="DNAPol_HHH"/>
</dbReference>
<sequence>MKENQELFNILLQQLQIKDEDILNELEAVEMIKVDVHPNKKEWHFYLSAPKRLHPHVYEMFQHALESAFTEIATPNAWWQFPTEQATKETLIDYWPTLYRLMIRHYPLLEGLLRSANIEILDEEIRIGLASQDQIQTFKTQFHQLIADQLQKASFTQVPLTCYVDETVSQKDHEAFVNRQNQEEEASIQAALQALEQQKNRPKVQEGDADLTIGKDIPEGQTITILDVYDNPRRQVIEGHIFAIEYRTFQSGTELMTMKITDYTSSVQVKMFSGRRASKEALHQFNKGEWIRLEGDLEMDNYTHEMVFQPRSIRKIKKASRQDTAPENEKRIEFHMHSNMSQMDATNSASDLIKQAAAWGHPAVALTDHAAVQAFPEAYHAGKANDIKVIFGMEAYVVNDGEPVAYNPEHIELEDATYVVFDVETTGLSAIYDSIIEIAGVKMHQGNIIDTYEAFINPGHPLSAFTTELTGITDAMLEDAPPEKQVMEEFQAFCEGTILVAHNASFDIGFINKTYERLGMKPSTLPVIDTLELSRLVNPDLRTHRLNTLARHYGVHLEQHHRAIYDSETTGFILYKLLEQALEDYQMTHHDQLNNEMGKGDSYKQSRPFHVTLLAKNQAGLKDLFKLVSISNIEYFHRTPRIPRSVLNRYREHLLVGTACSEGEVFTAMMQKGYDEAVELAKYYDYIEIQPPSVYEPLVEQELVRSHAALQDIMKEMVRLGEELDKLVIATGNVHYLDEKDHIYREILLRSMKINANRTLYLPKAHFRTTQEMLDEFDFLPQDVAHNIVVENTHLLNEQIEEVEVIKSDLYTPVIEGSDQEITDYTYEQAYKMYGNPLPEIVEARIKKELDSIISNGFSVIYLISQKLVLKSMDDGYLVGSRGSVGSSLVATLTGITEVNPLVPHYYCPNCQYNEFFTDGTIGSGYDLPEKTCPNCGEDVPLVREGQDIPFETFLGFYGDKVPDIDLNFSGVYQPTAHAYTKELFGEDYVYRAGTISTVAERTAFGYVRGYLEHTQEELPQAEKERLAKGIEGVKRTTGQHPGGIIVIPDNMDVFDFTPIQFPADDMGAEWRTTHFDFHSIDENVLKLDILGHDDPTVIRMLQDLSGIDPSTINPTDEEVMTIFTSPKALGVEPEQIFSSTGTLGIPEFGTEFVRNMLEEARPKTFAELIQISGLSHGTDVWLNNARDLINNNIAPLSEVIGLRDDIMTTLIYYGLDDGLAFTIMEAVRKGRGLTPEWEDQMREHNVPEWYIDSCKKIKYMFPKAHAVAYVLMALRVAYFKVHYPMYYYAAYFSVRAKEFDIVAMHQGKEMVKRRIREINDKGFDATVTDKNLLVSLELANEMLERGYKFQMIDINKSDAENFLIEGDTLIPPFRSIPGLGLSVAQQIVAARKEAPFLSKEDIQKRGRVSKTIIEYLTDHGVIQDLPDENQLSLFDMM</sequence>
<dbReference type="OrthoDB" id="9804290at2"/>
<feature type="domain" description="Exonuclease" evidence="14">
    <location>
        <begin position="417"/>
        <end position="583"/>
    </location>
</feature>
<dbReference type="RefSeq" id="WP_092084795.1">
    <property type="nucleotide sequence ID" value="NZ_FNEL01000012.1"/>
</dbReference>
<keyword evidence="4 13" id="KW-0808">Transferase</keyword>
<evidence type="ECO:0000256" key="7">
    <source>
        <dbReference type="ARBA" id="ARBA00022722"/>
    </source>
</evidence>
<evidence type="ECO:0000256" key="4">
    <source>
        <dbReference type="ARBA" id="ARBA00022679"/>
    </source>
</evidence>
<dbReference type="InterPro" id="IPR006308">
    <property type="entry name" value="Pol_III_a_PolC-type_gram_pos"/>
</dbReference>
<dbReference type="SMART" id="SM00481">
    <property type="entry name" value="POLIIIAc"/>
    <property type="match status" value="1"/>
</dbReference>
<dbReference type="InterPro" id="IPR044923">
    <property type="entry name" value="PolC_middle_finger_sf"/>
</dbReference>
<keyword evidence="10 13" id="KW-0239">DNA-directed DNA polymerase</keyword>
<dbReference type="NCBIfam" id="TIGR00573">
    <property type="entry name" value="dnaq"/>
    <property type="match status" value="1"/>
</dbReference>
<dbReference type="GO" id="GO:0008408">
    <property type="term" value="F:3'-5' exonuclease activity"/>
    <property type="evidence" value="ECO:0007669"/>
    <property type="project" value="UniProtKB-UniRule"/>
</dbReference>
<evidence type="ECO:0000256" key="3">
    <source>
        <dbReference type="ARBA" id="ARBA00022490"/>
    </source>
</evidence>
<dbReference type="HAMAP" id="MF_00356">
    <property type="entry name" value="DNApol_PolC"/>
    <property type="match status" value="1"/>
</dbReference>
<name>A0A1G8KMJ1_9LACT</name>
<dbReference type="CDD" id="cd04484">
    <property type="entry name" value="polC_OBF"/>
    <property type="match status" value="1"/>
</dbReference>
<dbReference type="Pfam" id="PF02811">
    <property type="entry name" value="PHP"/>
    <property type="match status" value="2"/>
</dbReference>
<dbReference type="Gene3D" id="1.10.150.870">
    <property type="match status" value="1"/>
</dbReference>
<evidence type="ECO:0000256" key="6">
    <source>
        <dbReference type="ARBA" id="ARBA00022705"/>
    </source>
</evidence>
<dbReference type="Gene3D" id="3.30.420.10">
    <property type="entry name" value="Ribonuclease H-like superfamily/Ribonuclease H"/>
    <property type="match status" value="1"/>
</dbReference>
<dbReference type="NCBIfam" id="NF001688">
    <property type="entry name" value="PRK00448.1"/>
    <property type="match status" value="1"/>
</dbReference>
<keyword evidence="7 13" id="KW-0540">Nuclease</keyword>
<dbReference type="InterPro" id="IPR011708">
    <property type="entry name" value="DNA_pol3_alpha_NTPase_dom"/>
</dbReference>
<keyword evidence="9 13" id="KW-0269">Exonuclease</keyword>
<dbReference type="STRING" id="84521.SAMN04487994_101227"/>
<dbReference type="Gene3D" id="3.20.20.140">
    <property type="entry name" value="Metal-dependent hydrolases"/>
    <property type="match status" value="2"/>
</dbReference>
<gene>
    <name evidence="13 16" type="primary">polC</name>
    <name evidence="16" type="ORF">CJ205_05610</name>
</gene>
<dbReference type="GO" id="GO:0003677">
    <property type="term" value="F:DNA binding"/>
    <property type="evidence" value="ECO:0007669"/>
    <property type="project" value="UniProtKB-UniRule"/>
</dbReference>
<dbReference type="Pfam" id="PF14579">
    <property type="entry name" value="HHH_6"/>
    <property type="match status" value="1"/>
</dbReference>
<dbReference type="Pfam" id="PF00929">
    <property type="entry name" value="RNase_T"/>
    <property type="match status" value="1"/>
</dbReference>
<evidence type="ECO:0000256" key="9">
    <source>
        <dbReference type="ARBA" id="ARBA00022839"/>
    </source>
</evidence>
<dbReference type="Gene3D" id="1.10.150.700">
    <property type="entry name" value="PolC, middle finger domain"/>
    <property type="match status" value="2"/>
</dbReference>
<comment type="caution">
    <text evidence="16">The sequence shown here is derived from an EMBL/GenBank/DDBJ whole genome shotgun (WGS) entry which is preliminary data.</text>
</comment>
<comment type="subcellular location">
    <subcellularLocation>
        <location evidence="13">Cytoplasm</location>
    </subcellularLocation>
</comment>
<dbReference type="Proteomes" id="UP000235682">
    <property type="component" value="Unassembled WGS sequence"/>
</dbReference>
<dbReference type="EMBL" id="PNHE01000022">
    <property type="protein sequence ID" value="PMC58165.1"/>
    <property type="molecule type" value="Genomic_DNA"/>
</dbReference>
<evidence type="ECO:0000256" key="10">
    <source>
        <dbReference type="ARBA" id="ARBA00022932"/>
    </source>
</evidence>
<dbReference type="GO" id="GO:0006261">
    <property type="term" value="P:DNA-templated DNA replication"/>
    <property type="evidence" value="ECO:0007669"/>
    <property type="project" value="UniProtKB-UniRule"/>
</dbReference>
<dbReference type="SUPFAM" id="SSF53098">
    <property type="entry name" value="Ribonuclease H-like"/>
    <property type="match status" value="1"/>
</dbReference>
<reference evidence="16 17" key="1">
    <citation type="submission" date="2017-09" db="EMBL/GenBank/DDBJ databases">
        <title>Bacterial strain isolated from the female urinary microbiota.</title>
        <authorList>
            <person name="Thomas-White K."/>
            <person name="Kumar N."/>
            <person name="Forster S."/>
            <person name="Putonti C."/>
            <person name="Lawley T."/>
            <person name="Wolfe A.J."/>
        </authorList>
    </citation>
    <scope>NUCLEOTIDE SEQUENCE [LARGE SCALE GENOMIC DNA]</scope>
    <source>
        <strain evidence="16 17">UMB0852</strain>
    </source>
</reference>
<protein>
    <recommendedName>
        <fullName evidence="12 13">DNA polymerase III PolC-type</fullName>
        <shortName evidence="13">PolIII</shortName>
        <ecNumber evidence="2 13">2.7.7.7</ecNumber>
    </recommendedName>
</protein>
<comment type="function">
    <text evidence="1 13">Required for replicative DNA synthesis. This DNA polymerase also exhibits 3' to 5' exonuclease activity.</text>
</comment>
<evidence type="ECO:0000313" key="16">
    <source>
        <dbReference type="EMBL" id="PMC58165.1"/>
    </source>
</evidence>
<dbReference type="InterPro" id="IPR003141">
    <property type="entry name" value="Pol/His_phosphatase_N"/>
</dbReference>
<keyword evidence="17" id="KW-1185">Reference proteome</keyword>
<evidence type="ECO:0000256" key="8">
    <source>
        <dbReference type="ARBA" id="ARBA00022801"/>
    </source>
</evidence>
<dbReference type="GO" id="GO:0003887">
    <property type="term" value="F:DNA-directed DNA polymerase activity"/>
    <property type="evidence" value="ECO:0007669"/>
    <property type="project" value="UniProtKB-UniRule"/>
</dbReference>
<keyword evidence="5 13" id="KW-0548">Nucleotidyltransferase</keyword>
<dbReference type="InterPro" id="IPR006054">
    <property type="entry name" value="DnaQ"/>
</dbReference>
<keyword evidence="8 13" id="KW-0378">Hydrolase</keyword>
<dbReference type="GO" id="GO:0005737">
    <property type="term" value="C:cytoplasm"/>
    <property type="evidence" value="ECO:0007669"/>
    <property type="project" value="UniProtKB-SubCell"/>
</dbReference>
<dbReference type="Pfam" id="PF07733">
    <property type="entry name" value="DNA_pol3_alpha"/>
    <property type="match status" value="2"/>
</dbReference>
<evidence type="ECO:0000313" key="17">
    <source>
        <dbReference type="Proteomes" id="UP000235682"/>
    </source>
</evidence>
<evidence type="ECO:0000256" key="12">
    <source>
        <dbReference type="ARBA" id="ARBA00070925"/>
    </source>
</evidence>
<evidence type="ECO:0000259" key="14">
    <source>
        <dbReference type="SMART" id="SM00479"/>
    </source>
</evidence>
<dbReference type="FunFam" id="3.30.420.10:FF:000045">
    <property type="entry name" value="3'-5' exonuclease DinG"/>
    <property type="match status" value="1"/>
</dbReference>
<organism evidence="16 17">
    <name type="scientific">Dolosicoccus paucivorans</name>
    <dbReference type="NCBI Taxonomy" id="84521"/>
    <lineage>
        <taxon>Bacteria</taxon>
        <taxon>Bacillati</taxon>
        <taxon>Bacillota</taxon>
        <taxon>Bacilli</taxon>
        <taxon>Lactobacillales</taxon>
        <taxon>Aerococcaceae</taxon>
        <taxon>Dolosicoccus</taxon>
    </lineage>
</organism>
<evidence type="ECO:0000256" key="11">
    <source>
        <dbReference type="ARBA" id="ARBA00049244"/>
    </source>
</evidence>
<dbReference type="CDD" id="cd06127">
    <property type="entry name" value="DEDDh"/>
    <property type="match status" value="1"/>
</dbReference>
<dbReference type="SMART" id="SM00479">
    <property type="entry name" value="EXOIII"/>
    <property type="match status" value="1"/>
</dbReference>
<dbReference type="InterPro" id="IPR013520">
    <property type="entry name" value="Ribonucl_H"/>
</dbReference>
<dbReference type="Gene3D" id="2.40.50.140">
    <property type="entry name" value="Nucleic acid-binding proteins"/>
    <property type="match status" value="1"/>
</dbReference>
<comment type="catalytic activity">
    <reaction evidence="11 13">
        <text>DNA(n) + a 2'-deoxyribonucleoside 5'-triphosphate = DNA(n+1) + diphosphate</text>
        <dbReference type="Rhea" id="RHEA:22508"/>
        <dbReference type="Rhea" id="RHEA-COMP:17339"/>
        <dbReference type="Rhea" id="RHEA-COMP:17340"/>
        <dbReference type="ChEBI" id="CHEBI:33019"/>
        <dbReference type="ChEBI" id="CHEBI:61560"/>
        <dbReference type="ChEBI" id="CHEBI:173112"/>
        <dbReference type="EC" id="2.7.7.7"/>
    </reaction>
</comment>
<dbReference type="PANTHER" id="PTHR32294:SF5">
    <property type="entry name" value="DNA POLYMERASE III POLC-TYPE"/>
    <property type="match status" value="1"/>
</dbReference>
<dbReference type="NCBIfam" id="TIGR01405">
    <property type="entry name" value="polC_Gram_pos"/>
    <property type="match status" value="1"/>
</dbReference>
<keyword evidence="3 13" id="KW-0963">Cytoplasm</keyword>
<dbReference type="InterPro" id="IPR028112">
    <property type="entry name" value="DNA_PolC-type_N_I"/>
</dbReference>
<dbReference type="InterPro" id="IPR004013">
    <property type="entry name" value="PHP_dom"/>
</dbReference>
<evidence type="ECO:0000256" key="1">
    <source>
        <dbReference type="ARBA" id="ARBA00003452"/>
    </source>
</evidence>
<evidence type="ECO:0000259" key="15">
    <source>
        <dbReference type="SMART" id="SM00481"/>
    </source>
</evidence>
<evidence type="ECO:0000256" key="5">
    <source>
        <dbReference type="ARBA" id="ARBA00022695"/>
    </source>
</evidence>
<dbReference type="Pfam" id="PF17657">
    <property type="entry name" value="DNA_pol3_finger"/>
    <property type="match status" value="1"/>
</dbReference>
<dbReference type="InterPro" id="IPR012337">
    <property type="entry name" value="RNaseH-like_sf"/>
</dbReference>
<dbReference type="CDD" id="cd07435">
    <property type="entry name" value="PHP_PolIIIA_POLC"/>
    <property type="match status" value="1"/>
</dbReference>
<dbReference type="Gene3D" id="3.30.1900.20">
    <property type="match status" value="2"/>
</dbReference>
<dbReference type="InterPro" id="IPR036397">
    <property type="entry name" value="RNaseH_sf"/>
</dbReference>
<dbReference type="Pfam" id="PF14480">
    <property type="entry name" value="DNA_pol3_a_NI"/>
    <property type="match status" value="1"/>
</dbReference>
<dbReference type="EC" id="2.7.7.7" evidence="2 13"/>
<evidence type="ECO:0000256" key="13">
    <source>
        <dbReference type="HAMAP-Rule" id="MF_00356"/>
    </source>
</evidence>
<proteinExistence type="inferred from homology"/>
<comment type="similarity">
    <text evidence="13">Belongs to the DNA polymerase type-C family. PolC subfamily.</text>
</comment>
<dbReference type="InterPro" id="IPR012340">
    <property type="entry name" value="NA-bd_OB-fold"/>
</dbReference>
<evidence type="ECO:0000256" key="2">
    <source>
        <dbReference type="ARBA" id="ARBA00012417"/>
    </source>
</evidence>
<keyword evidence="6 13" id="KW-0235">DNA replication</keyword>
<dbReference type="Pfam" id="PF11490">
    <property type="entry name" value="DNA_pol3_a_NII"/>
    <property type="match status" value="1"/>
</dbReference>
<dbReference type="PANTHER" id="PTHR32294">
    <property type="entry name" value="DNA POLYMERASE III SUBUNIT ALPHA"/>
    <property type="match status" value="1"/>
</dbReference>
<feature type="domain" description="Polymerase/histidinol phosphatase N-terminal" evidence="15">
    <location>
        <begin position="332"/>
        <end position="399"/>
    </location>
</feature>
<dbReference type="InterPro" id="IPR040982">
    <property type="entry name" value="DNA_pol3_finger"/>
</dbReference>
<dbReference type="InterPro" id="IPR024754">
    <property type="entry name" value="DNA_PolC-like_N_II"/>
</dbReference>
<accession>A0A1G8KMJ1</accession>